<accession>A0AA39R8P2</accession>
<evidence type="ECO:0000313" key="2">
    <source>
        <dbReference type="EMBL" id="KAK0516910.1"/>
    </source>
</evidence>
<sequence length="1541" mass="170611">MLSPFHIRNLRPTQPKMTQDSLVRISAPGYDKTISTNPTARLKYQDEDDSAIITVGSSTELVQRLEEPVPQNLQGSPRSSRNPMSIATLLAESQQPPPSLTHHIFDIEDREEVRKLWQDIQEKNNISKTSTNALTKMNGGAKPLSLDTLENDQRLQVGKDNVFARAYDRLRPTIWTPLARELGISWREAENMHWRLGEDILGDRASAEMLESLASTSNEASDSYEVKASASSIDFRGESSSAPSPVFSDYRALHFNSTMPPQLRSAEPIGTGENHAAGGQMRSSMAAKPAANLTIEGKRQAQAAGDKLRARTMPSRHRKVAAAVDHTNQQNRWANYKSPSSAFFPKDDPTLSQSFDTHGLTSEGKRQAQVAGDKLRNRTNPIRHFRPSRGSVSEHGISKNRWSSYGPRVTRLDERRDSQAESSEKLLPGDAELSESKGQPSLLELFEVELAKKMTANDDCQENAQAIVSEVSTTTSVPSNLAVPAQEEVHQETNPLLNGLKTINNDLRGLALGDESIPQEFPRAIGQGFRAAIGGLGMFVRSVANGLQEASALTRQAAEHTREANLQAIDDTISELRTVAGEVTALSREILPVLAKTNEDLREDKVCSEPTSSDPSTITAETAESMLSESKVTGTVYTAPDEDLQNSFASGLERPVSVVKPVTVSKPFTPRQARPPKHVSEIPVSVTRSIRSDNRRAPRCTGMTRAPRYHKPGPIHLPHHSPLVESSTVDAQTSTPRSGYVNYLRLVEERDNNQSTNLPAAAARFPTLAQFEDQNFSSQKPFPSLPSMNMEPLVPLKPDSQSGSQSPPGSSQGLSEDQADNSRPACAAQNLLVAHGINPGNLSEAQFESFRMQSPAVQKKSIEIYAANRAESQPPQKTSTNSGAASGRESPVVTQDMDQDGIRAGMSRSREPPTVDDYQMQLKLLERQNKKRCFLLEQHRDEDTGEVYAQCRTITVSDVEESETELERPDGMKRKERAIARQERAIARRQEFDEILRKSGGLEGTPTSLSDVQAHSGIPPNSPKPRGVENDYSQGFSRQSSMMGQEYSEKRRSEAQEEKAPTSEPIEQPESSHSKSPSGGENSDHDSLLYQASFPGMTSNGQKTQQGRTGREKRNGASNDSAMPANYNTSRTNDKRSNDHFSKPCPSSEWKWECVREGCSKKFDTQQERSWHLSYECLMPRKSDIASRAKASIRYSVSQAVDNRTSQEWDRRRSHCPGFLNTPSASGMKLTCMAPECQKQFDTEKEASAHMRFETDLLHEPNSQNSAQGGSPSTRTEVRDRLTPQQLMSHGSSAARLVEPFDPLVVEPSARPHLTEGIRRNATVACTDSRLNARRRRPYSEAFDGNGRVEWDQFLKNVPNTQPNGESSSKRDESIRNSPVSSRRTLGSKFSFESDSKDHRSDIHRARRGSPMTNYDLPGIGYPKWHDGPRDVRNSTSPAPVTTARRPYVLRSDLRSRTDVPSPSSRSQAPAPTMHFESPEQKRKIQSCVMQLKNLGFGEDGVSGEERLMQCASAAGGDLVEAIDMIDEEQRAYKEKGMKWL</sequence>
<feature type="compositionally biased region" description="Polar residues" evidence="1">
    <location>
        <begin position="1116"/>
        <end position="1131"/>
    </location>
</feature>
<proteinExistence type="predicted"/>
<name>A0AA39R8P2_9LECA</name>
<feature type="compositionally biased region" description="Polar residues" evidence="1">
    <location>
        <begin position="870"/>
        <end position="884"/>
    </location>
</feature>
<comment type="caution">
    <text evidence="2">The sequence shown here is derived from an EMBL/GenBank/DDBJ whole genome shotgun (WGS) entry which is preliminary data.</text>
</comment>
<evidence type="ECO:0000313" key="3">
    <source>
        <dbReference type="Proteomes" id="UP001166286"/>
    </source>
</evidence>
<feature type="region of interest" description="Disordered" evidence="1">
    <location>
        <begin position="693"/>
        <end position="736"/>
    </location>
</feature>
<feature type="compositionally biased region" description="Basic and acidic residues" evidence="1">
    <location>
        <begin position="1392"/>
        <end position="1404"/>
    </location>
</feature>
<feature type="compositionally biased region" description="Low complexity" evidence="1">
    <location>
        <begin position="798"/>
        <end position="815"/>
    </location>
</feature>
<feature type="compositionally biased region" description="Basic and acidic residues" evidence="1">
    <location>
        <begin position="1132"/>
        <end position="1142"/>
    </location>
</feature>
<feature type="region of interest" description="Disordered" evidence="1">
    <location>
        <begin position="344"/>
        <end position="438"/>
    </location>
</feature>
<feature type="compositionally biased region" description="Polar residues" evidence="1">
    <location>
        <begin position="724"/>
        <end position="736"/>
    </location>
</feature>
<feature type="compositionally biased region" description="Low complexity" evidence="1">
    <location>
        <begin position="1461"/>
        <end position="1472"/>
    </location>
</feature>
<feature type="compositionally biased region" description="Polar residues" evidence="1">
    <location>
        <begin position="1031"/>
        <end position="1043"/>
    </location>
</feature>
<feature type="compositionally biased region" description="Basic residues" evidence="1">
    <location>
        <begin position="707"/>
        <end position="719"/>
    </location>
</feature>
<feature type="region of interest" description="Disordered" evidence="1">
    <location>
        <begin position="602"/>
        <end position="629"/>
    </location>
</feature>
<feature type="compositionally biased region" description="Basic and acidic residues" evidence="1">
    <location>
        <begin position="1424"/>
        <end position="1433"/>
    </location>
</feature>
<feature type="compositionally biased region" description="Polar residues" evidence="1">
    <location>
        <begin position="1358"/>
        <end position="1367"/>
    </location>
</feature>
<feature type="region of interest" description="Disordered" evidence="1">
    <location>
        <begin position="296"/>
        <end position="315"/>
    </location>
</feature>
<reference evidence="2" key="1">
    <citation type="submission" date="2023-03" db="EMBL/GenBank/DDBJ databases">
        <title>Complete genome of Cladonia borealis.</title>
        <authorList>
            <person name="Park H."/>
        </authorList>
    </citation>
    <scope>NUCLEOTIDE SEQUENCE</scope>
    <source>
        <strain evidence="2">ANT050790</strain>
    </source>
</reference>
<protein>
    <submittedName>
        <fullName evidence="2">Uncharacterized protein</fullName>
    </submittedName>
</protein>
<evidence type="ECO:0000256" key="1">
    <source>
        <dbReference type="SAM" id="MobiDB-lite"/>
    </source>
</evidence>
<feature type="compositionally biased region" description="Basic and acidic residues" evidence="1">
    <location>
        <begin position="410"/>
        <end position="424"/>
    </location>
</feature>
<feature type="region of interest" description="Disordered" evidence="1">
    <location>
        <begin position="998"/>
        <end position="1147"/>
    </location>
</feature>
<organism evidence="2 3">
    <name type="scientific">Cladonia borealis</name>
    <dbReference type="NCBI Taxonomy" id="184061"/>
    <lineage>
        <taxon>Eukaryota</taxon>
        <taxon>Fungi</taxon>
        <taxon>Dikarya</taxon>
        <taxon>Ascomycota</taxon>
        <taxon>Pezizomycotina</taxon>
        <taxon>Lecanoromycetes</taxon>
        <taxon>OSLEUM clade</taxon>
        <taxon>Lecanoromycetidae</taxon>
        <taxon>Lecanorales</taxon>
        <taxon>Lecanorineae</taxon>
        <taxon>Cladoniaceae</taxon>
        <taxon>Cladonia</taxon>
    </lineage>
</organism>
<feature type="compositionally biased region" description="Polar residues" evidence="1">
    <location>
        <begin position="1069"/>
        <end position="1081"/>
    </location>
</feature>
<feature type="region of interest" description="Disordered" evidence="1">
    <location>
        <begin position="776"/>
        <end position="822"/>
    </location>
</feature>
<keyword evidence="3" id="KW-1185">Reference proteome</keyword>
<dbReference type="Proteomes" id="UP001166286">
    <property type="component" value="Unassembled WGS sequence"/>
</dbReference>
<feature type="compositionally biased region" description="Polar residues" evidence="1">
    <location>
        <begin position="1376"/>
        <end position="1385"/>
    </location>
</feature>
<feature type="compositionally biased region" description="Polar residues" evidence="1">
    <location>
        <begin position="609"/>
        <end position="629"/>
    </location>
</feature>
<feature type="compositionally biased region" description="Basic and acidic residues" evidence="1">
    <location>
        <begin position="1047"/>
        <end position="1061"/>
    </location>
</feature>
<feature type="compositionally biased region" description="Polar residues" evidence="1">
    <location>
        <begin position="1096"/>
        <end position="1108"/>
    </location>
</feature>
<feature type="region of interest" description="Disordered" evidence="1">
    <location>
        <begin position="1356"/>
        <end position="1482"/>
    </location>
</feature>
<feature type="region of interest" description="Disordered" evidence="1">
    <location>
        <begin position="1256"/>
        <end position="1278"/>
    </location>
</feature>
<feature type="region of interest" description="Disordered" evidence="1">
    <location>
        <begin position="867"/>
        <end position="898"/>
    </location>
</feature>
<gene>
    <name evidence="2" type="ORF">JMJ35_000065</name>
</gene>
<feature type="compositionally biased region" description="Polar residues" evidence="1">
    <location>
        <begin position="350"/>
        <end position="360"/>
    </location>
</feature>
<feature type="compositionally biased region" description="Polar residues" evidence="1">
    <location>
        <begin position="1261"/>
        <end position="1275"/>
    </location>
</feature>
<dbReference type="EMBL" id="JAFEKC020000001">
    <property type="protein sequence ID" value="KAK0516910.1"/>
    <property type="molecule type" value="Genomic_DNA"/>
</dbReference>